<dbReference type="EMBL" id="CAJZBQ010000004">
    <property type="protein sequence ID" value="CAG9311705.1"/>
    <property type="molecule type" value="Genomic_DNA"/>
</dbReference>
<reference evidence="2" key="1">
    <citation type="submission" date="2021-09" db="EMBL/GenBank/DDBJ databases">
        <authorList>
            <consortium name="AG Swart"/>
            <person name="Singh M."/>
            <person name="Singh A."/>
            <person name="Seah K."/>
            <person name="Emmerich C."/>
        </authorList>
    </citation>
    <scope>NUCLEOTIDE SEQUENCE</scope>
    <source>
        <strain evidence="2">ATCC30299</strain>
    </source>
</reference>
<evidence type="ECO:0000313" key="2">
    <source>
        <dbReference type="EMBL" id="CAG9311705.1"/>
    </source>
</evidence>
<name>A0AAU9ICU5_9CILI</name>
<dbReference type="AlphaFoldDB" id="A0AAU9ICU5"/>
<dbReference type="Proteomes" id="UP001162131">
    <property type="component" value="Unassembled WGS sequence"/>
</dbReference>
<feature type="signal peptide" evidence="1">
    <location>
        <begin position="1"/>
        <end position="23"/>
    </location>
</feature>
<accession>A0AAU9ICU5</accession>
<feature type="chain" id="PRO_5044020935" evidence="1">
    <location>
        <begin position="24"/>
        <end position="97"/>
    </location>
</feature>
<evidence type="ECO:0000256" key="1">
    <source>
        <dbReference type="SAM" id="SignalP"/>
    </source>
</evidence>
<organism evidence="2 3">
    <name type="scientific">Blepharisma stoltei</name>
    <dbReference type="NCBI Taxonomy" id="1481888"/>
    <lineage>
        <taxon>Eukaryota</taxon>
        <taxon>Sar</taxon>
        <taxon>Alveolata</taxon>
        <taxon>Ciliophora</taxon>
        <taxon>Postciliodesmatophora</taxon>
        <taxon>Heterotrichea</taxon>
        <taxon>Heterotrichida</taxon>
        <taxon>Blepharismidae</taxon>
        <taxon>Blepharisma</taxon>
    </lineage>
</organism>
<evidence type="ECO:0000313" key="3">
    <source>
        <dbReference type="Proteomes" id="UP001162131"/>
    </source>
</evidence>
<protein>
    <submittedName>
        <fullName evidence="2">Uncharacterized protein</fullName>
    </submittedName>
</protein>
<proteinExistence type="predicted"/>
<comment type="caution">
    <text evidence="2">The sequence shown here is derived from an EMBL/GenBank/DDBJ whole genome shotgun (WGS) entry which is preliminary data.</text>
</comment>
<sequence>MEFAVLLWVLIWIFSALGGFAYGRYVEYKKHKLTELHYQRLKQGEEDHEPLTVESKDENYYKIELERELANKKILEEEISLLKNKIANPDNFQTKYV</sequence>
<keyword evidence="1" id="KW-0732">Signal</keyword>
<gene>
    <name evidence="2" type="ORF">BSTOLATCC_MIC3990</name>
</gene>
<keyword evidence="3" id="KW-1185">Reference proteome</keyword>